<proteinExistence type="predicted"/>
<feature type="compositionally biased region" description="Polar residues" evidence="1">
    <location>
        <begin position="94"/>
        <end position="105"/>
    </location>
</feature>
<dbReference type="EMBL" id="QPFP01000091">
    <property type="protein sequence ID" value="TEB22490.1"/>
    <property type="molecule type" value="Genomic_DNA"/>
</dbReference>
<reference evidence="2 3" key="1">
    <citation type="journal article" date="2019" name="Nat. Ecol. Evol.">
        <title>Megaphylogeny resolves global patterns of mushroom evolution.</title>
        <authorList>
            <person name="Varga T."/>
            <person name="Krizsan K."/>
            <person name="Foldi C."/>
            <person name="Dima B."/>
            <person name="Sanchez-Garcia M."/>
            <person name="Sanchez-Ramirez S."/>
            <person name="Szollosi G.J."/>
            <person name="Szarkandi J.G."/>
            <person name="Papp V."/>
            <person name="Albert L."/>
            <person name="Andreopoulos W."/>
            <person name="Angelini C."/>
            <person name="Antonin V."/>
            <person name="Barry K.W."/>
            <person name="Bougher N.L."/>
            <person name="Buchanan P."/>
            <person name="Buyck B."/>
            <person name="Bense V."/>
            <person name="Catcheside P."/>
            <person name="Chovatia M."/>
            <person name="Cooper J."/>
            <person name="Damon W."/>
            <person name="Desjardin D."/>
            <person name="Finy P."/>
            <person name="Geml J."/>
            <person name="Haridas S."/>
            <person name="Hughes K."/>
            <person name="Justo A."/>
            <person name="Karasinski D."/>
            <person name="Kautmanova I."/>
            <person name="Kiss B."/>
            <person name="Kocsube S."/>
            <person name="Kotiranta H."/>
            <person name="LaButti K.M."/>
            <person name="Lechner B.E."/>
            <person name="Liimatainen K."/>
            <person name="Lipzen A."/>
            <person name="Lukacs Z."/>
            <person name="Mihaltcheva S."/>
            <person name="Morgado L.N."/>
            <person name="Niskanen T."/>
            <person name="Noordeloos M.E."/>
            <person name="Ohm R.A."/>
            <person name="Ortiz-Santana B."/>
            <person name="Ovrebo C."/>
            <person name="Racz N."/>
            <person name="Riley R."/>
            <person name="Savchenko A."/>
            <person name="Shiryaev A."/>
            <person name="Soop K."/>
            <person name="Spirin V."/>
            <person name="Szebenyi C."/>
            <person name="Tomsovsky M."/>
            <person name="Tulloss R.E."/>
            <person name="Uehling J."/>
            <person name="Grigoriev I.V."/>
            <person name="Vagvolgyi C."/>
            <person name="Papp T."/>
            <person name="Martin F.M."/>
            <person name="Miettinen O."/>
            <person name="Hibbett D.S."/>
            <person name="Nagy L.G."/>
        </authorList>
    </citation>
    <scope>NUCLEOTIDE SEQUENCE [LARGE SCALE GENOMIC DNA]</scope>
    <source>
        <strain evidence="2 3">FP101781</strain>
    </source>
</reference>
<accession>A0A4Y7SKU4</accession>
<keyword evidence="3" id="KW-1185">Reference proteome</keyword>
<dbReference type="PANTHER" id="PTHR14187">
    <property type="entry name" value="ALPHA KINASE/ELONGATION FACTOR 2 KINASE"/>
    <property type="match status" value="1"/>
</dbReference>
<protein>
    <recommendedName>
        <fullName evidence="4">Actin-like ATPase domain-containing protein</fullName>
    </recommendedName>
</protein>
<feature type="region of interest" description="Disordered" evidence="1">
    <location>
        <begin position="1"/>
        <end position="142"/>
    </location>
</feature>
<dbReference type="OrthoDB" id="2963168at2759"/>
<dbReference type="CDD" id="cd10170">
    <property type="entry name" value="ASKHA_NBD_HSP70"/>
    <property type="match status" value="1"/>
</dbReference>
<gene>
    <name evidence="2" type="ORF">FA13DRAFT_1798911</name>
</gene>
<dbReference type="SUPFAM" id="SSF53067">
    <property type="entry name" value="Actin-like ATPase domain"/>
    <property type="match status" value="2"/>
</dbReference>
<name>A0A4Y7SKU4_COPMI</name>
<dbReference type="Proteomes" id="UP000298030">
    <property type="component" value="Unassembled WGS sequence"/>
</dbReference>
<evidence type="ECO:0000313" key="3">
    <source>
        <dbReference type="Proteomes" id="UP000298030"/>
    </source>
</evidence>
<evidence type="ECO:0000256" key="1">
    <source>
        <dbReference type="SAM" id="MobiDB-lite"/>
    </source>
</evidence>
<dbReference type="AlphaFoldDB" id="A0A4Y7SKU4"/>
<organism evidence="2 3">
    <name type="scientific">Coprinellus micaceus</name>
    <name type="common">Glistening ink-cap mushroom</name>
    <name type="synonym">Coprinus micaceus</name>
    <dbReference type="NCBI Taxonomy" id="71717"/>
    <lineage>
        <taxon>Eukaryota</taxon>
        <taxon>Fungi</taxon>
        <taxon>Dikarya</taxon>
        <taxon>Basidiomycota</taxon>
        <taxon>Agaricomycotina</taxon>
        <taxon>Agaricomycetes</taxon>
        <taxon>Agaricomycetidae</taxon>
        <taxon>Agaricales</taxon>
        <taxon>Agaricineae</taxon>
        <taxon>Psathyrellaceae</taxon>
        <taxon>Coprinellus</taxon>
    </lineage>
</organism>
<dbReference type="InterPro" id="IPR043129">
    <property type="entry name" value="ATPase_NBD"/>
</dbReference>
<dbReference type="Gene3D" id="3.30.420.40">
    <property type="match status" value="1"/>
</dbReference>
<feature type="compositionally biased region" description="Polar residues" evidence="1">
    <location>
        <begin position="15"/>
        <end position="33"/>
    </location>
</feature>
<feature type="compositionally biased region" description="Polar residues" evidence="1">
    <location>
        <begin position="58"/>
        <end position="86"/>
    </location>
</feature>
<evidence type="ECO:0000313" key="2">
    <source>
        <dbReference type="EMBL" id="TEB22490.1"/>
    </source>
</evidence>
<sequence>MGCCGEAAKPDDLQNRSNVVNYPQGTISQQPTGHTALEKPQQWGMQQPVLATPPATYGTPQPQVGQQQNGFNPMTMNGNGTPQWGQSSSPPPAMQQQFTGYSTTAPHSPPPGSSSFGHTAVDSIMRPPSAFNSSSPPPMNNPPLPMLPPGFAQKAADETRMSVSIDFGTTFSGVAYGSSRIAGGQVQQILNWPGSFETFRKIPTCLLYDEMGQVIAWGLEAKNASPMAGTQKCEWFKLFLEPHALRDESAVDPRLPEIPLGKKPIDLIIDFLTCLWEYAKDQITRDIGAVADLNTAEVWLTVPAAWDAKGCEIMREAAIAAGLVASSRAGDTNWRDRLKIITEPEAAAVHCAHLTNLHNLKPSQNFIVCDAGGGTVDLAVYKIIGQMAHLEIAEMCARSGANCGSLFLDLRFRELVKTLLADHPAHLDPASLAYFMHSFSETDKLNYAGLEDDDNMFHFTCFNVEDPHDPTVGLFNGQLSIPGNLLRREVFDPVVNQVVQLLEEQVSRVEQPIHALLLVGGFAGSEYLKQRVEAQFKNRIPIIARPPDADTATLRGAAQYGLAKKSLVKLPAEQEDWLKRPAYIKNNDAGVPICENRLQYLVSKGAIIRKGQRLTTKFCKFSQSPSDSSFVATLFTSDNDKIMRYTDEGEVLELCKWTVDLTSLPTFQQNAAVSNMAGFYTEFELGLELDSVEVRGILLYNGQEWGRVIFDFLG</sequence>
<dbReference type="PANTHER" id="PTHR14187:SF5">
    <property type="entry name" value="HEAT SHOCK 70 KDA PROTEIN 12A"/>
    <property type="match status" value="1"/>
</dbReference>
<evidence type="ECO:0008006" key="4">
    <source>
        <dbReference type="Google" id="ProtNLM"/>
    </source>
</evidence>
<comment type="caution">
    <text evidence="2">The sequence shown here is derived from an EMBL/GenBank/DDBJ whole genome shotgun (WGS) entry which is preliminary data.</text>
</comment>
<dbReference type="STRING" id="71717.A0A4Y7SKU4"/>